<keyword evidence="5" id="KW-0411">Iron-sulfur</keyword>
<keyword evidence="9" id="KW-1185">Reference proteome</keyword>
<evidence type="ECO:0000256" key="5">
    <source>
        <dbReference type="ARBA" id="ARBA00023014"/>
    </source>
</evidence>
<sequence>MSVQVLLATLNAKYVHSALALYSLRRYCRQVCPDIAVREYTVNNELLVILGELYREKPDVLGLACYIWNIDATLELAGLVRKVLPATVIVLGGPEVSYDPAGIMETNDAVDYIVQGEGEETLAALLAALAEGRVPRETPGLAFRSDGAVMAGFPQVVRDLKTIPFPYDDDDMAGLRGRIVYYESSRGCPYSCQYCLSSATAGVRFLPVERVLDELAFFIAQGVKQIKFVDRTFNARREHYLPIIEFLAAQDTSTNFHLEIAADLLDDDVLAVLKTAPPGRFQLEIGVQSTNEDTLTAITRRNDWPRIVANVGSLRAAGNIHLHLDLIAGLPYEDYRRFGQSFNDVYSLKPHMLQLGFLKLLKGSGMRRTADDHGYAFMDCAPYEVLANKYISYGEIRKLKIFEEMFNQLYNSGRFPATLDWFVATSGGAFALYEAIAAYWEKHDLHLIAPGARGLARHLDGFCREAFPEQTAICRQFLKFDTLGSDRDSGRPDFLPWDGADREEAKSAFWRDEAAVRRYLPGYVFTSWREVRNNHHIEFFDIDIPAWLDDGWFVKRPTAVLFTRSRGTPSWQKVEPGDLLKGRAV</sequence>
<feature type="domain" description="B12-binding" evidence="6">
    <location>
        <begin position="3"/>
        <end position="136"/>
    </location>
</feature>
<dbReference type="InterPro" id="IPR034466">
    <property type="entry name" value="Methyltransferase_Class_B"/>
</dbReference>
<dbReference type="CDD" id="cd01335">
    <property type="entry name" value="Radical_SAM"/>
    <property type="match status" value="1"/>
</dbReference>
<dbReference type="InterPro" id="IPR023404">
    <property type="entry name" value="rSAM_horseshoe"/>
</dbReference>
<organism evidence="8 9">
    <name type="scientific">Anaeroselena agilis</name>
    <dbReference type="NCBI Taxonomy" id="3063788"/>
    <lineage>
        <taxon>Bacteria</taxon>
        <taxon>Bacillati</taxon>
        <taxon>Bacillota</taxon>
        <taxon>Negativicutes</taxon>
        <taxon>Acetonemataceae</taxon>
        <taxon>Anaeroselena</taxon>
    </lineage>
</organism>
<evidence type="ECO:0000256" key="4">
    <source>
        <dbReference type="ARBA" id="ARBA00023004"/>
    </source>
</evidence>
<dbReference type="PROSITE" id="PS51332">
    <property type="entry name" value="B12_BINDING"/>
    <property type="match status" value="1"/>
</dbReference>
<name>A0ABU3NXC6_9FIRM</name>
<dbReference type="Pfam" id="PF04055">
    <property type="entry name" value="Radical_SAM"/>
    <property type="match status" value="1"/>
</dbReference>
<evidence type="ECO:0000313" key="8">
    <source>
        <dbReference type="EMBL" id="MDT8900471.1"/>
    </source>
</evidence>
<dbReference type="PANTHER" id="PTHR43409">
    <property type="entry name" value="ANAEROBIC MAGNESIUM-PROTOPORPHYRIN IX MONOMETHYL ESTER CYCLASE-RELATED"/>
    <property type="match status" value="1"/>
</dbReference>
<evidence type="ECO:0000256" key="1">
    <source>
        <dbReference type="ARBA" id="ARBA00001966"/>
    </source>
</evidence>
<dbReference type="InterPro" id="IPR025288">
    <property type="entry name" value="DUF4080"/>
</dbReference>
<dbReference type="InterPro" id="IPR036724">
    <property type="entry name" value="Cobalamin-bd_sf"/>
</dbReference>
<dbReference type="SFLD" id="SFLDG01082">
    <property type="entry name" value="B12-binding_domain_containing"/>
    <property type="match status" value="1"/>
</dbReference>
<dbReference type="Gene3D" id="3.40.50.280">
    <property type="entry name" value="Cobalamin-binding domain"/>
    <property type="match status" value="1"/>
</dbReference>
<dbReference type="Pfam" id="PF13311">
    <property type="entry name" value="DUF4080"/>
    <property type="match status" value="1"/>
</dbReference>
<dbReference type="SFLD" id="SFLDG01123">
    <property type="entry name" value="methyltransferase_(Class_B)"/>
    <property type="match status" value="1"/>
</dbReference>
<dbReference type="CDD" id="cd02068">
    <property type="entry name" value="radical_SAM_B12_BD"/>
    <property type="match status" value="1"/>
</dbReference>
<keyword evidence="4" id="KW-0408">Iron</keyword>
<dbReference type="PANTHER" id="PTHR43409:SF16">
    <property type="entry name" value="SLR0320 PROTEIN"/>
    <property type="match status" value="1"/>
</dbReference>
<dbReference type="InterPro" id="IPR007197">
    <property type="entry name" value="rSAM"/>
</dbReference>
<dbReference type="InterPro" id="IPR058240">
    <property type="entry name" value="rSAM_sf"/>
</dbReference>
<evidence type="ECO:0000259" key="7">
    <source>
        <dbReference type="PROSITE" id="PS51918"/>
    </source>
</evidence>
<dbReference type="SMART" id="SM00729">
    <property type="entry name" value="Elp3"/>
    <property type="match status" value="1"/>
</dbReference>
<protein>
    <submittedName>
        <fullName evidence="8">B12-binding domain-containing radical SAM protein</fullName>
    </submittedName>
</protein>
<evidence type="ECO:0000256" key="3">
    <source>
        <dbReference type="ARBA" id="ARBA00022723"/>
    </source>
</evidence>
<keyword evidence="2" id="KW-0949">S-adenosyl-L-methionine</keyword>
<comment type="cofactor">
    <cofactor evidence="1">
        <name>[4Fe-4S] cluster</name>
        <dbReference type="ChEBI" id="CHEBI:49883"/>
    </cofactor>
</comment>
<dbReference type="RefSeq" id="WP_413782440.1">
    <property type="nucleotide sequence ID" value="NZ_JAUOZS010000001.1"/>
</dbReference>
<proteinExistence type="predicted"/>
<dbReference type="SUPFAM" id="SSF52242">
    <property type="entry name" value="Cobalamin (vitamin B12)-binding domain"/>
    <property type="match status" value="1"/>
</dbReference>
<dbReference type="InterPro" id="IPR006158">
    <property type="entry name" value="Cobalamin-bd"/>
</dbReference>
<reference evidence="8 9" key="1">
    <citation type="submission" date="2023-07" db="EMBL/GenBank/DDBJ databases">
        <title>The novel representative of Negativicutes class, Anaeroselena agilis gen. nov. sp. nov.</title>
        <authorList>
            <person name="Prokofeva M.I."/>
            <person name="Elcheninov A.G."/>
            <person name="Klyukina A."/>
            <person name="Kublanov I.V."/>
            <person name="Frolov E.N."/>
            <person name="Podosokorskaya O.A."/>
        </authorList>
    </citation>
    <scope>NUCLEOTIDE SEQUENCE [LARGE SCALE GENOMIC DNA]</scope>
    <source>
        <strain evidence="8 9">4137-cl</strain>
    </source>
</reference>
<feature type="domain" description="Radical SAM core" evidence="7">
    <location>
        <begin position="174"/>
        <end position="403"/>
    </location>
</feature>
<dbReference type="InterPro" id="IPR006638">
    <property type="entry name" value="Elp3/MiaA/NifB-like_rSAM"/>
</dbReference>
<dbReference type="Gene3D" id="3.80.30.20">
    <property type="entry name" value="tm_1862 like domain"/>
    <property type="match status" value="1"/>
</dbReference>
<keyword evidence="3" id="KW-0479">Metal-binding</keyword>
<dbReference type="Proteomes" id="UP001254848">
    <property type="component" value="Unassembled WGS sequence"/>
</dbReference>
<dbReference type="SFLD" id="SFLDS00029">
    <property type="entry name" value="Radical_SAM"/>
    <property type="match status" value="1"/>
</dbReference>
<accession>A0ABU3NXC6</accession>
<evidence type="ECO:0000256" key="2">
    <source>
        <dbReference type="ARBA" id="ARBA00022691"/>
    </source>
</evidence>
<comment type="caution">
    <text evidence="8">The sequence shown here is derived from an EMBL/GenBank/DDBJ whole genome shotgun (WGS) entry which is preliminary data.</text>
</comment>
<dbReference type="SUPFAM" id="SSF102114">
    <property type="entry name" value="Radical SAM enzymes"/>
    <property type="match status" value="1"/>
</dbReference>
<dbReference type="PROSITE" id="PS51918">
    <property type="entry name" value="RADICAL_SAM"/>
    <property type="match status" value="1"/>
</dbReference>
<evidence type="ECO:0000313" key="9">
    <source>
        <dbReference type="Proteomes" id="UP001254848"/>
    </source>
</evidence>
<dbReference type="Pfam" id="PF02310">
    <property type="entry name" value="B12-binding"/>
    <property type="match status" value="1"/>
</dbReference>
<dbReference type="EMBL" id="JAUOZS010000001">
    <property type="protein sequence ID" value="MDT8900471.1"/>
    <property type="molecule type" value="Genomic_DNA"/>
</dbReference>
<evidence type="ECO:0000259" key="6">
    <source>
        <dbReference type="PROSITE" id="PS51332"/>
    </source>
</evidence>
<dbReference type="InterPro" id="IPR051198">
    <property type="entry name" value="BchE-like"/>
</dbReference>
<gene>
    <name evidence="8" type="ORF">Q4T40_04335</name>
</gene>